<dbReference type="SUPFAM" id="SSF52540">
    <property type="entry name" value="P-loop containing nucleoside triphosphate hydrolases"/>
    <property type="match status" value="1"/>
</dbReference>
<dbReference type="InterPro" id="IPR006169">
    <property type="entry name" value="GTP1_OBG_dom"/>
</dbReference>
<evidence type="ECO:0000256" key="1">
    <source>
        <dbReference type="ARBA" id="ARBA00007699"/>
    </source>
</evidence>
<evidence type="ECO:0008006" key="9">
    <source>
        <dbReference type="Google" id="ProtNLM"/>
    </source>
</evidence>
<evidence type="ECO:0000259" key="5">
    <source>
        <dbReference type="PROSITE" id="PS51710"/>
    </source>
</evidence>
<dbReference type="FunFam" id="2.70.210.12:FF:000001">
    <property type="entry name" value="GTPase Obg"/>
    <property type="match status" value="1"/>
</dbReference>
<dbReference type="PIRSF" id="PIRSF002401">
    <property type="entry name" value="GTP_bd_Obg/CgtA"/>
    <property type="match status" value="1"/>
</dbReference>
<proteinExistence type="inferred from homology"/>
<dbReference type="GO" id="GO:0005525">
    <property type="term" value="F:GTP binding"/>
    <property type="evidence" value="ECO:0007669"/>
    <property type="project" value="UniProtKB-KW"/>
</dbReference>
<dbReference type="InterPro" id="IPR027417">
    <property type="entry name" value="P-loop_NTPase"/>
</dbReference>
<dbReference type="PANTHER" id="PTHR11702:SF31">
    <property type="entry name" value="MITOCHONDRIAL RIBOSOME-ASSOCIATED GTPASE 2"/>
    <property type="match status" value="1"/>
</dbReference>
<dbReference type="Gene3D" id="2.70.210.12">
    <property type="entry name" value="GTP1/OBG domain"/>
    <property type="match status" value="1"/>
</dbReference>
<keyword evidence="3" id="KW-0547">Nucleotide-binding</keyword>
<gene>
    <name evidence="7" type="ORF">PVAND_006437</name>
</gene>
<dbReference type="Proteomes" id="UP001107558">
    <property type="component" value="Chromosome 2"/>
</dbReference>
<dbReference type="GO" id="GO:0042254">
    <property type="term" value="P:ribosome biogenesis"/>
    <property type="evidence" value="ECO:0007669"/>
    <property type="project" value="UniProtKB-UniRule"/>
</dbReference>
<dbReference type="InterPro" id="IPR045086">
    <property type="entry name" value="OBG_GTPase"/>
</dbReference>
<keyword evidence="4" id="KW-0342">GTP-binding</keyword>
<organism evidence="7 8">
    <name type="scientific">Polypedilum vanderplanki</name>
    <name type="common">Sleeping chironomid midge</name>
    <dbReference type="NCBI Taxonomy" id="319348"/>
    <lineage>
        <taxon>Eukaryota</taxon>
        <taxon>Metazoa</taxon>
        <taxon>Ecdysozoa</taxon>
        <taxon>Arthropoda</taxon>
        <taxon>Hexapoda</taxon>
        <taxon>Insecta</taxon>
        <taxon>Pterygota</taxon>
        <taxon>Neoptera</taxon>
        <taxon>Endopterygota</taxon>
        <taxon>Diptera</taxon>
        <taxon>Nematocera</taxon>
        <taxon>Chironomoidea</taxon>
        <taxon>Chironomidae</taxon>
        <taxon>Chironominae</taxon>
        <taxon>Polypedilum</taxon>
        <taxon>Polypedilum</taxon>
    </lineage>
</organism>
<dbReference type="GO" id="GO:0005739">
    <property type="term" value="C:mitochondrion"/>
    <property type="evidence" value="ECO:0007669"/>
    <property type="project" value="TreeGrafter"/>
</dbReference>
<comment type="similarity">
    <text evidence="1">Belongs to the TRAFAC class OBG-HflX-like GTPase superfamily. OBG GTPase family.</text>
</comment>
<dbReference type="PRINTS" id="PR00326">
    <property type="entry name" value="GTP1OBG"/>
</dbReference>
<dbReference type="PROSITE" id="PS51710">
    <property type="entry name" value="G_OBG"/>
    <property type="match status" value="1"/>
</dbReference>
<dbReference type="InterPro" id="IPR006073">
    <property type="entry name" value="GTP-bd"/>
</dbReference>
<dbReference type="Pfam" id="PF01926">
    <property type="entry name" value="MMR_HSR1"/>
    <property type="match status" value="1"/>
</dbReference>
<keyword evidence="8" id="KW-1185">Reference proteome</keyword>
<dbReference type="NCBIfam" id="TIGR02729">
    <property type="entry name" value="Obg_CgtA"/>
    <property type="match status" value="1"/>
</dbReference>
<dbReference type="Pfam" id="PF01018">
    <property type="entry name" value="GTP1_OBG"/>
    <property type="match status" value="1"/>
</dbReference>
<evidence type="ECO:0000313" key="8">
    <source>
        <dbReference type="Proteomes" id="UP001107558"/>
    </source>
</evidence>
<dbReference type="InterPro" id="IPR005225">
    <property type="entry name" value="Small_GTP-bd"/>
</dbReference>
<sequence>MFASIRRAVSIQVRNYAKRPTPVALKSLKSKSKAQTTQYFVDSRPVRVVAGNGGDGCCSFLRAFANDKAGPDGGDGGNGSHIIFQACTNTSDFSHLTSLITGNNGQRGMNKDCHGKNAENKIVKVPVGTIVKNKEGKIVGDLDQEGMMFIAARGGAGGRGNRFFCTNEQQAPEICEYGAKGEDISYFLEIRSMAHIGFIGLPNAGKSTLLRAITRAKPKVAPYAFTTLKPNIGIIPYSDYEQIAVADLPGLIEGSAENRGLGIQFLKHAERCNTLLFVIDVSIPEPWNDYFMLMNEIEKFSKELVSRKQIIAANKIDIEGAEENVVKLREKLKNIPIISISAKTGENVAELLRVIRELYDAHMEMEKKKKLEKLNNY</sequence>
<dbReference type="SUPFAM" id="SSF82051">
    <property type="entry name" value="Obg GTP-binding protein N-terminal domain"/>
    <property type="match status" value="1"/>
</dbReference>
<accession>A0A9J6C375</accession>
<evidence type="ECO:0000256" key="3">
    <source>
        <dbReference type="ARBA" id="ARBA00022741"/>
    </source>
</evidence>
<dbReference type="AlphaFoldDB" id="A0A9J6C375"/>
<keyword evidence="2" id="KW-0690">Ribosome biogenesis</keyword>
<dbReference type="InterPro" id="IPR014100">
    <property type="entry name" value="GTP-bd_Obg/CgtA"/>
</dbReference>
<dbReference type="NCBIfam" id="TIGR00231">
    <property type="entry name" value="small_GTP"/>
    <property type="match status" value="1"/>
</dbReference>
<dbReference type="InterPro" id="IPR031167">
    <property type="entry name" value="G_OBG"/>
</dbReference>
<dbReference type="GO" id="GO:0000287">
    <property type="term" value="F:magnesium ion binding"/>
    <property type="evidence" value="ECO:0007669"/>
    <property type="project" value="InterPro"/>
</dbReference>
<protein>
    <recommendedName>
        <fullName evidence="9">Mitochondrial ribosome-associated GTPase 2</fullName>
    </recommendedName>
</protein>
<dbReference type="EMBL" id="JADBJN010000002">
    <property type="protein sequence ID" value="KAG5676617.1"/>
    <property type="molecule type" value="Genomic_DNA"/>
</dbReference>
<dbReference type="CDD" id="cd01898">
    <property type="entry name" value="Obg"/>
    <property type="match status" value="1"/>
</dbReference>
<dbReference type="OrthoDB" id="347018at2759"/>
<dbReference type="GO" id="GO:0003924">
    <property type="term" value="F:GTPase activity"/>
    <property type="evidence" value="ECO:0007669"/>
    <property type="project" value="InterPro"/>
</dbReference>
<feature type="domain" description="OBG-type G" evidence="5">
    <location>
        <begin position="194"/>
        <end position="360"/>
    </location>
</feature>
<feature type="domain" description="Obg" evidence="6">
    <location>
        <begin position="38"/>
        <end position="193"/>
    </location>
</feature>
<evidence type="ECO:0000313" key="7">
    <source>
        <dbReference type="EMBL" id="KAG5676617.1"/>
    </source>
</evidence>
<evidence type="ECO:0000259" key="6">
    <source>
        <dbReference type="PROSITE" id="PS51883"/>
    </source>
</evidence>
<dbReference type="PANTHER" id="PTHR11702">
    <property type="entry name" value="DEVELOPMENTALLY REGULATED GTP-BINDING PROTEIN-RELATED"/>
    <property type="match status" value="1"/>
</dbReference>
<evidence type="ECO:0000256" key="2">
    <source>
        <dbReference type="ARBA" id="ARBA00022517"/>
    </source>
</evidence>
<name>A0A9J6C375_POLVA</name>
<comment type="caution">
    <text evidence="7">The sequence shown here is derived from an EMBL/GenBank/DDBJ whole genome shotgun (WGS) entry which is preliminary data.</text>
</comment>
<reference evidence="7" key="1">
    <citation type="submission" date="2021-03" db="EMBL/GenBank/DDBJ databases">
        <title>Chromosome level genome of the anhydrobiotic midge Polypedilum vanderplanki.</title>
        <authorList>
            <person name="Yoshida Y."/>
            <person name="Kikawada T."/>
            <person name="Gusev O."/>
        </authorList>
    </citation>
    <scope>NUCLEOTIDE SEQUENCE</scope>
    <source>
        <strain evidence="7">NIAS01</strain>
        <tissue evidence="7">Whole body or cell culture</tissue>
    </source>
</reference>
<dbReference type="PROSITE" id="PS51883">
    <property type="entry name" value="OBG"/>
    <property type="match status" value="1"/>
</dbReference>
<dbReference type="InterPro" id="IPR036726">
    <property type="entry name" value="GTP1_OBG_dom_sf"/>
</dbReference>
<dbReference type="NCBIfam" id="NF008956">
    <property type="entry name" value="PRK12299.1"/>
    <property type="match status" value="1"/>
</dbReference>
<dbReference type="Gene3D" id="3.40.50.300">
    <property type="entry name" value="P-loop containing nucleotide triphosphate hydrolases"/>
    <property type="match status" value="1"/>
</dbReference>
<evidence type="ECO:0000256" key="4">
    <source>
        <dbReference type="ARBA" id="ARBA00023134"/>
    </source>
</evidence>